<dbReference type="InterPro" id="IPR007831">
    <property type="entry name" value="T2SS_GspE_N"/>
</dbReference>
<accession>A0A1G1WFN2</accession>
<dbReference type="SUPFAM" id="SSF160246">
    <property type="entry name" value="EspE N-terminal domain-like"/>
    <property type="match status" value="1"/>
</dbReference>
<proteinExistence type="inferred from homology"/>
<dbReference type="SUPFAM" id="SSF52540">
    <property type="entry name" value="P-loop containing nucleoside triphosphate hydrolases"/>
    <property type="match status" value="1"/>
</dbReference>
<evidence type="ECO:0000313" key="5">
    <source>
        <dbReference type="EMBL" id="OGY26522.1"/>
    </source>
</evidence>
<dbReference type="GO" id="GO:0016887">
    <property type="term" value="F:ATP hydrolysis activity"/>
    <property type="evidence" value="ECO:0007669"/>
    <property type="project" value="TreeGrafter"/>
</dbReference>
<evidence type="ECO:0000259" key="4">
    <source>
        <dbReference type="PROSITE" id="PS00662"/>
    </source>
</evidence>
<comment type="similarity">
    <text evidence="1">Belongs to the GSP E family.</text>
</comment>
<dbReference type="InterPro" id="IPR037257">
    <property type="entry name" value="T2SS_E_N_sf"/>
</dbReference>
<evidence type="ECO:0000313" key="6">
    <source>
        <dbReference type="Proteomes" id="UP000176389"/>
    </source>
</evidence>
<dbReference type="Proteomes" id="UP000176389">
    <property type="component" value="Unassembled WGS sequence"/>
</dbReference>
<dbReference type="InterPro" id="IPR001482">
    <property type="entry name" value="T2SS/T4SS_dom"/>
</dbReference>
<dbReference type="Gene3D" id="3.30.300.160">
    <property type="entry name" value="Type II secretion system, protein E, N-terminal domain"/>
    <property type="match status" value="1"/>
</dbReference>
<dbReference type="AlphaFoldDB" id="A0A1G1WFN2"/>
<dbReference type="Gene3D" id="3.40.50.300">
    <property type="entry name" value="P-loop containing nucleotide triphosphate hydrolases"/>
    <property type="match status" value="1"/>
</dbReference>
<dbReference type="InterPro" id="IPR027417">
    <property type="entry name" value="P-loop_NTPase"/>
</dbReference>
<evidence type="ECO:0000256" key="1">
    <source>
        <dbReference type="ARBA" id="ARBA00006611"/>
    </source>
</evidence>
<dbReference type="GO" id="GO:0005524">
    <property type="term" value="F:ATP binding"/>
    <property type="evidence" value="ECO:0007669"/>
    <property type="project" value="UniProtKB-KW"/>
</dbReference>
<sequence>MKLKDEEIKDAIIRSGFVTQQELNEAEKIARDQNRSTIDVLVERGIILEKFLGQTLANYLGFPYADLKNKPIPDGLLKLVPEKLASEKRVLAFEKKNGSLYLAMENPKDIETIEYIKKNTGLLVEPFFTLPQVLNNALDQYRKNIKVNFETEISANVSEAKKLTTLSAKDIPVVRTLDTLLDYASSEKASDIHIENVGDRIVIRFRVDGKLRDVLDLPTKLQSGLITRIKILSSLRTDEHRIPQDGRFRFTHRGEEISVRVSILPTYHGEDAVLRLLSVAARPKTLEGLGLSGKNLETLKRELASPKGMILASGPTGSGKTTTLYNIMTLLNKSDVNINTIEDPIEYGITRVNQIQVNPGAGLTFANGLRSILRHDPDIVLVGEIRDNETAEVAVHAALTGHLVLSSLHTNSAIGAIPRLLDLNVQPYLIGSSLSMVIAQRLVAKNDQSCIVSTPIDKEFIQAIQKDYGVTLPESFAKNPKQYRGKGCNVCNNEGFKGRIGIFEVLTVSEEIKELIFAKAPIHEIEKQAKSEGFRTMFEDGLDKVQAGLTTIEEVVRVVRE</sequence>
<comment type="caution">
    <text evidence="5">The sequence shown here is derived from an EMBL/GenBank/DDBJ whole genome shotgun (WGS) entry which is preliminary data.</text>
</comment>
<dbReference type="PANTHER" id="PTHR30258:SF1">
    <property type="entry name" value="PROTEIN TRANSPORT PROTEIN HOFB HOMOLOG"/>
    <property type="match status" value="1"/>
</dbReference>
<protein>
    <recommendedName>
        <fullName evidence="4">Bacterial type II secretion system protein E domain-containing protein</fullName>
    </recommendedName>
</protein>
<dbReference type="Gene3D" id="3.30.450.90">
    <property type="match status" value="1"/>
</dbReference>
<dbReference type="GO" id="GO:0005886">
    <property type="term" value="C:plasma membrane"/>
    <property type="evidence" value="ECO:0007669"/>
    <property type="project" value="TreeGrafter"/>
</dbReference>
<feature type="domain" description="Bacterial type II secretion system protein E" evidence="4">
    <location>
        <begin position="373"/>
        <end position="387"/>
    </location>
</feature>
<dbReference type="EMBL" id="MHCS01000020">
    <property type="protein sequence ID" value="OGY26522.1"/>
    <property type="molecule type" value="Genomic_DNA"/>
</dbReference>
<organism evidence="5 6">
    <name type="scientific">Candidatus Woykebacteria bacterium RBG_16_43_9</name>
    <dbReference type="NCBI Taxonomy" id="1802596"/>
    <lineage>
        <taxon>Bacteria</taxon>
        <taxon>Candidatus Woykeibacteriota</taxon>
    </lineage>
</organism>
<keyword evidence="3" id="KW-0067">ATP-binding</keyword>
<dbReference type="STRING" id="1802596.A2Z11_00880"/>
<dbReference type="CDD" id="cd01129">
    <property type="entry name" value="PulE-GspE-like"/>
    <property type="match status" value="1"/>
</dbReference>
<keyword evidence="2" id="KW-0547">Nucleotide-binding</keyword>
<evidence type="ECO:0000256" key="2">
    <source>
        <dbReference type="ARBA" id="ARBA00022741"/>
    </source>
</evidence>
<evidence type="ECO:0000256" key="3">
    <source>
        <dbReference type="ARBA" id="ARBA00022840"/>
    </source>
</evidence>
<dbReference type="Pfam" id="PF05157">
    <property type="entry name" value="MshEN"/>
    <property type="match status" value="1"/>
</dbReference>
<dbReference type="Pfam" id="PF00437">
    <property type="entry name" value="T2SSE"/>
    <property type="match status" value="1"/>
</dbReference>
<dbReference type="PANTHER" id="PTHR30258">
    <property type="entry name" value="TYPE II SECRETION SYSTEM PROTEIN GSPE-RELATED"/>
    <property type="match status" value="1"/>
</dbReference>
<name>A0A1G1WFN2_9BACT</name>
<gene>
    <name evidence="5" type="ORF">A2Z11_00880</name>
</gene>
<reference evidence="5 6" key="1">
    <citation type="journal article" date="2016" name="Nat. Commun.">
        <title>Thousands of microbial genomes shed light on interconnected biogeochemical processes in an aquifer system.</title>
        <authorList>
            <person name="Anantharaman K."/>
            <person name="Brown C.T."/>
            <person name="Hug L.A."/>
            <person name="Sharon I."/>
            <person name="Castelle C.J."/>
            <person name="Probst A.J."/>
            <person name="Thomas B.C."/>
            <person name="Singh A."/>
            <person name="Wilkins M.J."/>
            <person name="Karaoz U."/>
            <person name="Brodie E.L."/>
            <person name="Williams K.H."/>
            <person name="Hubbard S.S."/>
            <person name="Banfield J.F."/>
        </authorList>
    </citation>
    <scope>NUCLEOTIDE SEQUENCE [LARGE SCALE GENOMIC DNA]</scope>
</reference>
<dbReference type="PROSITE" id="PS00662">
    <property type="entry name" value="T2SP_E"/>
    <property type="match status" value="1"/>
</dbReference>